<feature type="transmembrane region" description="Helical" evidence="5">
    <location>
        <begin position="98"/>
        <end position="117"/>
    </location>
</feature>
<feature type="domain" description="CFEM" evidence="6">
    <location>
        <begin position="1"/>
        <end position="83"/>
    </location>
</feature>
<accession>A0A4Y7SCJ2</accession>
<dbReference type="InterPro" id="IPR008427">
    <property type="entry name" value="Extracellular_membr_CFEM_dom"/>
</dbReference>
<keyword evidence="5" id="KW-1133">Transmembrane helix</keyword>
<evidence type="ECO:0000259" key="6">
    <source>
        <dbReference type="PROSITE" id="PS52012"/>
    </source>
</evidence>
<sequence>MLGCLNSSAAQQDCDPRDLSCVCTNEAYIETVGECIHANCTQSEAQLARTFGRFECSQAGHPVKTSGDPEHFFSDEDVVNPIGPSPQLASFSTKVDTYSGLWGVVAAAVGIALGFIMY</sequence>
<keyword evidence="3" id="KW-0732">Signal</keyword>
<protein>
    <recommendedName>
        <fullName evidence="6">CFEM domain-containing protein</fullName>
    </recommendedName>
</protein>
<keyword evidence="5" id="KW-0472">Membrane</keyword>
<evidence type="ECO:0000313" key="8">
    <source>
        <dbReference type="Proteomes" id="UP000298030"/>
    </source>
</evidence>
<dbReference type="Proteomes" id="UP000298030">
    <property type="component" value="Unassembled WGS sequence"/>
</dbReference>
<keyword evidence="2" id="KW-0964">Secreted</keyword>
<comment type="caution">
    <text evidence="7">The sequence shown here is derived from an EMBL/GenBank/DDBJ whole genome shotgun (WGS) entry which is preliminary data.</text>
</comment>
<evidence type="ECO:0000256" key="4">
    <source>
        <dbReference type="ARBA" id="ARBA00023157"/>
    </source>
</evidence>
<evidence type="ECO:0000256" key="5">
    <source>
        <dbReference type="SAM" id="Phobius"/>
    </source>
</evidence>
<keyword evidence="8" id="KW-1185">Reference proteome</keyword>
<dbReference type="OrthoDB" id="3065412at2759"/>
<gene>
    <name evidence="7" type="ORF">FA13DRAFT_1802699</name>
</gene>
<dbReference type="Pfam" id="PF05730">
    <property type="entry name" value="CFEM"/>
    <property type="match status" value="1"/>
</dbReference>
<organism evidence="7 8">
    <name type="scientific">Coprinellus micaceus</name>
    <name type="common">Glistening ink-cap mushroom</name>
    <name type="synonym">Coprinus micaceus</name>
    <dbReference type="NCBI Taxonomy" id="71717"/>
    <lineage>
        <taxon>Eukaryota</taxon>
        <taxon>Fungi</taxon>
        <taxon>Dikarya</taxon>
        <taxon>Basidiomycota</taxon>
        <taxon>Agaricomycotina</taxon>
        <taxon>Agaricomycetes</taxon>
        <taxon>Agaricomycetidae</taxon>
        <taxon>Agaricales</taxon>
        <taxon>Agaricineae</taxon>
        <taxon>Psathyrellaceae</taxon>
        <taxon>Coprinellus</taxon>
    </lineage>
</organism>
<evidence type="ECO:0000256" key="3">
    <source>
        <dbReference type="ARBA" id="ARBA00022729"/>
    </source>
</evidence>
<reference evidence="7 8" key="1">
    <citation type="journal article" date="2019" name="Nat. Ecol. Evol.">
        <title>Megaphylogeny resolves global patterns of mushroom evolution.</title>
        <authorList>
            <person name="Varga T."/>
            <person name="Krizsan K."/>
            <person name="Foldi C."/>
            <person name="Dima B."/>
            <person name="Sanchez-Garcia M."/>
            <person name="Sanchez-Ramirez S."/>
            <person name="Szollosi G.J."/>
            <person name="Szarkandi J.G."/>
            <person name="Papp V."/>
            <person name="Albert L."/>
            <person name="Andreopoulos W."/>
            <person name="Angelini C."/>
            <person name="Antonin V."/>
            <person name="Barry K.W."/>
            <person name="Bougher N.L."/>
            <person name="Buchanan P."/>
            <person name="Buyck B."/>
            <person name="Bense V."/>
            <person name="Catcheside P."/>
            <person name="Chovatia M."/>
            <person name="Cooper J."/>
            <person name="Damon W."/>
            <person name="Desjardin D."/>
            <person name="Finy P."/>
            <person name="Geml J."/>
            <person name="Haridas S."/>
            <person name="Hughes K."/>
            <person name="Justo A."/>
            <person name="Karasinski D."/>
            <person name="Kautmanova I."/>
            <person name="Kiss B."/>
            <person name="Kocsube S."/>
            <person name="Kotiranta H."/>
            <person name="LaButti K.M."/>
            <person name="Lechner B.E."/>
            <person name="Liimatainen K."/>
            <person name="Lipzen A."/>
            <person name="Lukacs Z."/>
            <person name="Mihaltcheva S."/>
            <person name="Morgado L.N."/>
            <person name="Niskanen T."/>
            <person name="Noordeloos M.E."/>
            <person name="Ohm R.A."/>
            <person name="Ortiz-Santana B."/>
            <person name="Ovrebo C."/>
            <person name="Racz N."/>
            <person name="Riley R."/>
            <person name="Savchenko A."/>
            <person name="Shiryaev A."/>
            <person name="Soop K."/>
            <person name="Spirin V."/>
            <person name="Szebenyi C."/>
            <person name="Tomsovsky M."/>
            <person name="Tulloss R.E."/>
            <person name="Uehling J."/>
            <person name="Grigoriev I.V."/>
            <person name="Vagvolgyi C."/>
            <person name="Papp T."/>
            <person name="Martin F.M."/>
            <person name="Miettinen O."/>
            <person name="Hibbett D.S."/>
            <person name="Nagy L.G."/>
        </authorList>
    </citation>
    <scope>NUCLEOTIDE SEQUENCE [LARGE SCALE GENOMIC DNA]</scope>
    <source>
        <strain evidence="7 8">FP101781</strain>
    </source>
</reference>
<evidence type="ECO:0000313" key="7">
    <source>
        <dbReference type="EMBL" id="TEB18999.1"/>
    </source>
</evidence>
<dbReference type="AlphaFoldDB" id="A0A4Y7SCJ2"/>
<evidence type="ECO:0000256" key="2">
    <source>
        <dbReference type="ARBA" id="ARBA00022525"/>
    </source>
</evidence>
<keyword evidence="5" id="KW-0812">Transmembrane</keyword>
<dbReference type="GO" id="GO:0005576">
    <property type="term" value="C:extracellular region"/>
    <property type="evidence" value="ECO:0007669"/>
    <property type="project" value="UniProtKB-SubCell"/>
</dbReference>
<keyword evidence="4" id="KW-1015">Disulfide bond</keyword>
<evidence type="ECO:0000256" key="1">
    <source>
        <dbReference type="ARBA" id="ARBA00004613"/>
    </source>
</evidence>
<proteinExistence type="predicted"/>
<comment type="subcellular location">
    <subcellularLocation>
        <location evidence="1">Secreted</location>
    </subcellularLocation>
</comment>
<dbReference type="EMBL" id="QPFP01000212">
    <property type="protein sequence ID" value="TEB18999.1"/>
    <property type="molecule type" value="Genomic_DNA"/>
</dbReference>
<name>A0A4Y7SCJ2_COPMI</name>
<dbReference type="PROSITE" id="PS52012">
    <property type="entry name" value="CFEM"/>
    <property type="match status" value="1"/>
</dbReference>